<dbReference type="AlphaFoldDB" id="A0AAU7J8I8"/>
<gene>
    <name evidence="1" type="ORF">ABEG18_13140</name>
</gene>
<proteinExistence type="predicted"/>
<sequence>MTPLIAQADAVSLQASGLEARISRLLDPDRKGAPWPTHDIEQKRVRLAELRDAAKTLYSLAKAQSHADSTSAAA</sequence>
<reference evidence="1" key="1">
    <citation type="submission" date="2024-05" db="EMBL/GenBank/DDBJ databases">
        <authorList>
            <person name="Kim S."/>
            <person name="Heo J."/>
            <person name="Choi H."/>
            <person name="Choi Y."/>
            <person name="Kwon S.-W."/>
            <person name="Kim Y."/>
        </authorList>
    </citation>
    <scope>NUCLEOTIDE SEQUENCE</scope>
    <source>
        <strain evidence="1">KACC 23698</strain>
    </source>
</reference>
<evidence type="ECO:0000313" key="1">
    <source>
        <dbReference type="EMBL" id="XBO36697.1"/>
    </source>
</evidence>
<protein>
    <submittedName>
        <fullName evidence="1">Uncharacterized protein</fullName>
    </submittedName>
</protein>
<organism evidence="1">
    <name type="scientific">Alsobacter sp. KACC 23698</name>
    <dbReference type="NCBI Taxonomy" id="3149229"/>
    <lineage>
        <taxon>Bacteria</taxon>
        <taxon>Pseudomonadati</taxon>
        <taxon>Pseudomonadota</taxon>
        <taxon>Alphaproteobacteria</taxon>
        <taxon>Hyphomicrobiales</taxon>
        <taxon>Alsobacteraceae</taxon>
        <taxon>Alsobacter</taxon>
    </lineage>
</organism>
<dbReference type="EMBL" id="CP157484">
    <property type="protein sequence ID" value="XBO36697.1"/>
    <property type="molecule type" value="Genomic_DNA"/>
</dbReference>
<dbReference type="RefSeq" id="WP_406853511.1">
    <property type="nucleotide sequence ID" value="NZ_CP157484.1"/>
</dbReference>
<accession>A0AAU7J8I8</accession>
<name>A0AAU7J8I8_9HYPH</name>